<dbReference type="EMBL" id="AOSS01000005">
    <property type="protein sequence ID" value="ERF58505.1"/>
    <property type="molecule type" value="Genomic_DNA"/>
</dbReference>
<organism evidence="1 3">
    <name type="scientific">Cutibacterium granulosum DSM 20700</name>
    <dbReference type="NCBI Taxonomy" id="1160719"/>
    <lineage>
        <taxon>Bacteria</taxon>
        <taxon>Bacillati</taxon>
        <taxon>Actinomycetota</taxon>
        <taxon>Actinomycetes</taxon>
        <taxon>Propionibacteriales</taxon>
        <taxon>Propionibacteriaceae</taxon>
        <taxon>Cutibacterium</taxon>
    </lineage>
</organism>
<reference evidence="2 4" key="2">
    <citation type="submission" date="2014-05" db="EMBL/GenBank/DDBJ databases">
        <authorList>
            <person name="Jahns A.C."/>
            <person name="Eilers H."/>
            <person name="Alexeyev O.A."/>
        </authorList>
    </citation>
    <scope>NUCLEOTIDE SEQUENCE [LARGE SCALE GENOMIC DNA]</scope>
    <source>
        <strain evidence="2 4">DSM 20700</strain>
    </source>
</reference>
<comment type="caution">
    <text evidence="1">The sequence shown here is derived from an EMBL/GenBank/DDBJ whole genome shotgun (WGS) entry which is preliminary data.</text>
</comment>
<accession>U1GK87</accession>
<dbReference type="Proteomes" id="UP000016307">
    <property type="component" value="Unassembled WGS sequence"/>
</dbReference>
<sequence>MTGLDDGGWGLTAVRTSSVPTNALVRTEQVHELGGPTIMRTVHDHPEWSECEPACGEKVGRSSNVLI</sequence>
<dbReference type="EMBL" id="JNBU01000055">
    <property type="protein sequence ID" value="OCT42032.1"/>
    <property type="molecule type" value="Genomic_DNA"/>
</dbReference>
<evidence type="ECO:0000313" key="2">
    <source>
        <dbReference type="EMBL" id="OCT42032.1"/>
    </source>
</evidence>
<name>U1GK87_9ACTN</name>
<evidence type="ECO:0000313" key="4">
    <source>
        <dbReference type="Proteomes" id="UP000094467"/>
    </source>
</evidence>
<protein>
    <submittedName>
        <fullName evidence="1">Uncharacterized protein</fullName>
    </submittedName>
</protein>
<evidence type="ECO:0000313" key="1">
    <source>
        <dbReference type="EMBL" id="ERF58505.1"/>
    </source>
</evidence>
<reference evidence="1 3" key="1">
    <citation type="journal article" date="2013" name="BMC Genomics">
        <title>Comparative genomics reveals distinct host-interacting traits of three major human-associated propionibacteria.</title>
        <authorList>
            <person name="Mak T.N."/>
            <person name="Schmid M."/>
            <person name="Brzuszkiewicz E."/>
            <person name="Zeng G."/>
            <person name="Meyer R."/>
            <person name="Sfanos K.S."/>
            <person name="Brinkmann V."/>
            <person name="Meyer T.F."/>
            <person name="Bruggemann H."/>
        </authorList>
    </citation>
    <scope>NUCLEOTIDE SEQUENCE [LARGE SCALE GENOMIC DNA]</scope>
    <source>
        <strain evidence="1 3">DSM 20700</strain>
    </source>
</reference>
<gene>
    <name evidence="1" type="ORF">H641_00175</name>
    <name evidence="2" type="ORF">L860_12845</name>
</gene>
<proteinExistence type="predicted"/>
<evidence type="ECO:0000313" key="3">
    <source>
        <dbReference type="Proteomes" id="UP000016307"/>
    </source>
</evidence>
<dbReference type="AlphaFoldDB" id="U1GK87"/>
<keyword evidence="3" id="KW-1185">Reference proteome</keyword>